<accession>A0A7I8BJP5</accession>
<evidence type="ECO:0000313" key="2">
    <source>
        <dbReference type="EMBL" id="BCF88842.1"/>
    </source>
</evidence>
<gene>
    <name evidence="2" type="ORF">PPGU16_19090</name>
</gene>
<sequence length="591" mass="58510">MPLLETDRPSSMRTFVHRSRHVRAYRQRGATAVLAAVWLGTAVAALGVLDVGNVFLVRRQLQQAADMAAVAGAQTIGMAGGCAGATASAQQSAARNGYTGSAPVGVTCGRWTAASGAAQFDTSGAAPLNAVQVTATQSVKHFFIGPARDVQAVATAKATDTASFSLSTNLASLSGGAINGLLSALLGASVSLDVATWQALASTNVRLGDLATQVGVASIDELLNAKASVADLAGAMVSVLSRNNVASANVTSALTTIQAAVSGGAKIALGDGGAGAPGLLAIGLADRQAAASATISALDAVIVAAELARGTSALDLGAALNPSAIPGITLPVSLTAQAAILQPPVIAVGEAGMDGSGNYRTSAHAAQVRVYLDLNLNIPLLATVDLPLYIEGANGTAALTQTQCAASKAASTSTVLVTQTGVASACIGGDAAAKLTNTTSAAQCQQPAKVASLLGSLVAVHVGTHTPASGLNLSLQSQAPETLTFNGAAGDGDDTQGGNANALGAETGGLLGQLISQLPTHVYLTLAGVRLTAGQSDAYQQSVQSLADTLQPILGSLDTVLVPLLQLLGVQIGVSTVHAISLSCSDAQLVN</sequence>
<name>A0A7I8BJP5_9BURK</name>
<evidence type="ECO:0000313" key="3">
    <source>
        <dbReference type="Proteomes" id="UP000510888"/>
    </source>
</evidence>
<dbReference type="Proteomes" id="UP000510888">
    <property type="component" value="Chromosome 1"/>
</dbReference>
<organism evidence="2 3">
    <name type="scientific">Paraburkholderia largidicola</name>
    <dbReference type="NCBI Taxonomy" id="3014751"/>
    <lineage>
        <taxon>Bacteria</taxon>
        <taxon>Pseudomonadati</taxon>
        <taxon>Pseudomonadota</taxon>
        <taxon>Betaproteobacteria</taxon>
        <taxon>Burkholderiales</taxon>
        <taxon>Burkholderiaceae</taxon>
        <taxon>Paraburkholderia</taxon>
    </lineage>
</organism>
<evidence type="ECO:0000259" key="1">
    <source>
        <dbReference type="Pfam" id="PF09977"/>
    </source>
</evidence>
<dbReference type="InterPro" id="IPR018705">
    <property type="entry name" value="DUF2134_membrane"/>
</dbReference>
<dbReference type="Pfam" id="PF09977">
    <property type="entry name" value="Tad_C"/>
    <property type="match status" value="1"/>
</dbReference>
<feature type="domain" description="DUF2134" evidence="1">
    <location>
        <begin position="71"/>
        <end position="156"/>
    </location>
</feature>
<proteinExistence type="predicted"/>
<dbReference type="KEGG" id="plad:PPGU16_19090"/>
<dbReference type="AlphaFoldDB" id="A0A7I8BJP5"/>
<dbReference type="RefSeq" id="WP_243460527.1">
    <property type="nucleotide sequence ID" value="NZ_AP023174.1"/>
</dbReference>
<reference evidence="2 3" key="1">
    <citation type="journal article" date="2020" name="Genes (Basel)">
        <title>Genomic Comparison of Insect Gut Symbionts from Divergent Burkholderia Subclades.</title>
        <authorList>
            <person name="Takeshita K."/>
            <person name="Kikuchi Y."/>
        </authorList>
    </citation>
    <scope>NUCLEOTIDE SEQUENCE [LARGE SCALE GENOMIC DNA]</scope>
    <source>
        <strain evidence="2 3">PGU16</strain>
    </source>
</reference>
<dbReference type="EMBL" id="AP023174">
    <property type="protein sequence ID" value="BCF88842.1"/>
    <property type="molecule type" value="Genomic_DNA"/>
</dbReference>
<protein>
    <submittedName>
        <fullName evidence="2">Membrane protein</fullName>
    </submittedName>
</protein>
<keyword evidence="3" id="KW-1185">Reference proteome</keyword>